<feature type="signal peptide" evidence="4">
    <location>
        <begin position="1"/>
        <end position="26"/>
    </location>
</feature>
<evidence type="ECO:0000313" key="5">
    <source>
        <dbReference type="EMBL" id="KAF2111133.1"/>
    </source>
</evidence>
<name>A0A6A5YW93_9PLEO</name>
<reference evidence="5" key="1">
    <citation type="journal article" date="2020" name="Stud. Mycol.">
        <title>101 Dothideomycetes genomes: a test case for predicting lifestyles and emergence of pathogens.</title>
        <authorList>
            <person name="Haridas S."/>
            <person name="Albert R."/>
            <person name="Binder M."/>
            <person name="Bloem J."/>
            <person name="Labutti K."/>
            <person name="Salamov A."/>
            <person name="Andreopoulos B."/>
            <person name="Baker S."/>
            <person name="Barry K."/>
            <person name="Bills G."/>
            <person name="Bluhm B."/>
            <person name="Cannon C."/>
            <person name="Castanera R."/>
            <person name="Culley D."/>
            <person name="Daum C."/>
            <person name="Ezra D."/>
            <person name="Gonzalez J."/>
            <person name="Henrissat B."/>
            <person name="Kuo A."/>
            <person name="Liang C."/>
            <person name="Lipzen A."/>
            <person name="Lutzoni F."/>
            <person name="Magnuson J."/>
            <person name="Mondo S."/>
            <person name="Nolan M."/>
            <person name="Ohm R."/>
            <person name="Pangilinan J."/>
            <person name="Park H.-J."/>
            <person name="Ramirez L."/>
            <person name="Alfaro M."/>
            <person name="Sun H."/>
            <person name="Tritt A."/>
            <person name="Yoshinaga Y."/>
            <person name="Zwiers L.-H."/>
            <person name="Turgeon B."/>
            <person name="Goodwin S."/>
            <person name="Spatafora J."/>
            <person name="Crous P."/>
            <person name="Grigoriev I."/>
        </authorList>
    </citation>
    <scope>NUCLEOTIDE SEQUENCE</scope>
    <source>
        <strain evidence="5">CBS 627.86</strain>
    </source>
</reference>
<feature type="transmembrane region" description="Helical" evidence="3">
    <location>
        <begin position="288"/>
        <end position="306"/>
    </location>
</feature>
<keyword evidence="3" id="KW-0812">Transmembrane</keyword>
<dbReference type="PANTHER" id="PTHR33630:SF13">
    <property type="entry name" value="ACETYLXYLAN ESTERASE"/>
    <property type="match status" value="1"/>
</dbReference>
<dbReference type="SMART" id="SM01110">
    <property type="entry name" value="Cutinase"/>
    <property type="match status" value="1"/>
</dbReference>
<keyword evidence="2" id="KW-1015">Disulfide bond</keyword>
<keyword evidence="6" id="KW-1185">Reference proteome</keyword>
<protein>
    <submittedName>
        <fullName evidence="5">Alpha/Beta hydrolase protein</fullName>
    </submittedName>
</protein>
<accession>A0A6A5YW93</accession>
<keyword evidence="4" id="KW-0732">Signal</keyword>
<dbReference type="Pfam" id="PF01083">
    <property type="entry name" value="Cutinase"/>
    <property type="match status" value="1"/>
</dbReference>
<dbReference type="GO" id="GO:0052689">
    <property type="term" value="F:carboxylic ester hydrolase activity"/>
    <property type="evidence" value="ECO:0007669"/>
    <property type="project" value="UniProtKB-ARBA"/>
</dbReference>
<dbReference type="OrthoDB" id="2586582at2759"/>
<gene>
    <name evidence="5" type="ORF">BDV96DRAFT_650240</name>
</gene>
<dbReference type="Proteomes" id="UP000799770">
    <property type="component" value="Unassembled WGS sequence"/>
</dbReference>
<dbReference type="AlphaFoldDB" id="A0A6A5YW93"/>
<keyword evidence="1 5" id="KW-0378">Hydrolase</keyword>
<organism evidence="5 6">
    <name type="scientific">Lophiotrema nucula</name>
    <dbReference type="NCBI Taxonomy" id="690887"/>
    <lineage>
        <taxon>Eukaryota</taxon>
        <taxon>Fungi</taxon>
        <taxon>Dikarya</taxon>
        <taxon>Ascomycota</taxon>
        <taxon>Pezizomycotina</taxon>
        <taxon>Dothideomycetes</taxon>
        <taxon>Pleosporomycetidae</taxon>
        <taxon>Pleosporales</taxon>
        <taxon>Lophiotremataceae</taxon>
        <taxon>Lophiotrema</taxon>
    </lineage>
</organism>
<evidence type="ECO:0000256" key="2">
    <source>
        <dbReference type="ARBA" id="ARBA00023157"/>
    </source>
</evidence>
<dbReference type="SUPFAM" id="SSF53474">
    <property type="entry name" value="alpha/beta-Hydrolases"/>
    <property type="match status" value="1"/>
</dbReference>
<dbReference type="InterPro" id="IPR000675">
    <property type="entry name" value="Cutinase/axe"/>
</dbReference>
<dbReference type="EMBL" id="ML977335">
    <property type="protein sequence ID" value="KAF2111133.1"/>
    <property type="molecule type" value="Genomic_DNA"/>
</dbReference>
<keyword evidence="3" id="KW-1133">Transmembrane helix</keyword>
<dbReference type="PANTHER" id="PTHR33630">
    <property type="entry name" value="CUTINASE RV1984C-RELATED-RELATED"/>
    <property type="match status" value="1"/>
</dbReference>
<proteinExistence type="predicted"/>
<evidence type="ECO:0000256" key="1">
    <source>
        <dbReference type="ARBA" id="ARBA00022801"/>
    </source>
</evidence>
<evidence type="ECO:0000313" key="6">
    <source>
        <dbReference type="Proteomes" id="UP000799770"/>
    </source>
</evidence>
<keyword evidence="3" id="KW-0472">Membrane</keyword>
<dbReference type="InterPro" id="IPR029058">
    <property type="entry name" value="AB_hydrolase_fold"/>
</dbReference>
<feature type="chain" id="PRO_5025438825" evidence="4">
    <location>
        <begin position="27"/>
        <end position="317"/>
    </location>
</feature>
<sequence>MNFRLTLLTTIPILLLSSLIHPQCLSTWSEPQCASILSLESSHCTTYHIFVARGTDAKLPGRQGELIRLICAKISYTNPNITCGYENIEYSAKSRFVSKDSWCASADAGVVSGQRQMTAYAEKCPDSKLILLGYSQGASVALDIIGGGGGPVFECAQAPSPALRRNTSPGSKIAAIAVFGAVRRSANQRYSVKGGASFDGKAPRSSQQLRALNEYADILRDYCNKGDFICAVGSQPESLENHLSYFDLYNEEAAEWIVETALGRRGLEEKGMFRSAASLGTRLGYDSWTLGLVGAVGVGVLVFVRIKLWRWFAMRRY</sequence>
<evidence type="ECO:0000256" key="4">
    <source>
        <dbReference type="SAM" id="SignalP"/>
    </source>
</evidence>
<evidence type="ECO:0000256" key="3">
    <source>
        <dbReference type="SAM" id="Phobius"/>
    </source>
</evidence>
<dbReference type="Gene3D" id="3.40.50.1820">
    <property type="entry name" value="alpha/beta hydrolase"/>
    <property type="match status" value="1"/>
</dbReference>